<name>A0A922IUR9_SCHHA</name>
<proteinExistence type="predicted"/>
<keyword evidence="1" id="KW-1133">Transmembrane helix</keyword>
<keyword evidence="1" id="KW-0472">Membrane</keyword>
<dbReference type="RefSeq" id="XP_051069141.1">
    <property type="nucleotide sequence ID" value="XM_051218980.1"/>
</dbReference>
<dbReference type="Proteomes" id="UP000471633">
    <property type="component" value="Unassembled WGS sequence"/>
</dbReference>
<evidence type="ECO:0000313" key="3">
    <source>
        <dbReference type="Proteomes" id="UP000471633"/>
    </source>
</evidence>
<evidence type="ECO:0000313" key="2">
    <source>
        <dbReference type="EMBL" id="KAH9587419.1"/>
    </source>
</evidence>
<organism evidence="2 3">
    <name type="scientific">Schistosoma haematobium</name>
    <name type="common">Blood fluke</name>
    <dbReference type="NCBI Taxonomy" id="6185"/>
    <lineage>
        <taxon>Eukaryota</taxon>
        <taxon>Metazoa</taxon>
        <taxon>Spiralia</taxon>
        <taxon>Lophotrochozoa</taxon>
        <taxon>Platyhelminthes</taxon>
        <taxon>Trematoda</taxon>
        <taxon>Digenea</taxon>
        <taxon>Strigeidida</taxon>
        <taxon>Schistosomatoidea</taxon>
        <taxon>Schistosomatidae</taxon>
        <taxon>Schistosoma</taxon>
    </lineage>
</organism>
<reference evidence="2" key="4">
    <citation type="journal article" date="2022" name="PLoS Pathog.">
        <title>Chromosome-level genome of Schistosoma haematobium underpins genome-wide explorations of molecular variation.</title>
        <authorList>
            <person name="Stroehlein A.J."/>
            <person name="Korhonen P.K."/>
            <person name="Lee V.V."/>
            <person name="Ralph S.A."/>
            <person name="Mentink-Kane M."/>
            <person name="You H."/>
            <person name="McManus D.P."/>
            <person name="Tchuente L.T."/>
            <person name="Stothard J.R."/>
            <person name="Kaur P."/>
            <person name="Dudchenko O."/>
            <person name="Aiden E.L."/>
            <person name="Yang B."/>
            <person name="Yang H."/>
            <person name="Emery A.M."/>
            <person name="Webster B.L."/>
            <person name="Brindley P.J."/>
            <person name="Rollinson D."/>
            <person name="Chang B.C.H."/>
            <person name="Gasser R.B."/>
            <person name="Young N.D."/>
        </authorList>
    </citation>
    <scope>NUCLEOTIDE SEQUENCE</scope>
</reference>
<dbReference type="GeneID" id="24595628"/>
<comment type="caution">
    <text evidence="2">The sequence shown here is derived from an EMBL/GenBank/DDBJ whole genome shotgun (WGS) entry which is preliminary data.</text>
</comment>
<protein>
    <submittedName>
        <fullName evidence="2">Uncharacterized protein</fullName>
    </submittedName>
</protein>
<evidence type="ECO:0000256" key="1">
    <source>
        <dbReference type="SAM" id="Phobius"/>
    </source>
</evidence>
<reference evidence="2" key="3">
    <citation type="submission" date="2021-06" db="EMBL/GenBank/DDBJ databases">
        <title>Chromosome-level genome assembly for S. haematobium.</title>
        <authorList>
            <person name="Stroehlein A.J."/>
        </authorList>
    </citation>
    <scope>NUCLEOTIDE SEQUENCE</scope>
</reference>
<dbReference type="EMBL" id="AMPZ03000003">
    <property type="protein sequence ID" value="KAH9587419.1"/>
    <property type="molecule type" value="Genomic_DNA"/>
</dbReference>
<keyword evidence="3" id="KW-1185">Reference proteome</keyword>
<reference evidence="2" key="1">
    <citation type="journal article" date="2012" name="Nat. Genet.">
        <title>Whole-genome sequence of Schistosoma haematobium.</title>
        <authorList>
            <person name="Young N.D."/>
            <person name="Jex A.R."/>
            <person name="Li B."/>
            <person name="Liu S."/>
            <person name="Yang L."/>
            <person name="Xiong Z."/>
            <person name="Li Y."/>
            <person name="Cantacessi C."/>
            <person name="Hall R.S."/>
            <person name="Xu X."/>
            <person name="Chen F."/>
            <person name="Wu X."/>
            <person name="Zerlotini A."/>
            <person name="Oliveira G."/>
            <person name="Hofmann A."/>
            <person name="Zhang G."/>
            <person name="Fang X."/>
            <person name="Kang Y."/>
            <person name="Campbell B.E."/>
            <person name="Loukas A."/>
            <person name="Ranganathan S."/>
            <person name="Rollinson D."/>
            <person name="Rinaldi G."/>
            <person name="Brindley P.J."/>
            <person name="Yang H."/>
            <person name="Wang J."/>
            <person name="Wang J."/>
            <person name="Gasser R.B."/>
        </authorList>
    </citation>
    <scope>NUCLEOTIDE SEQUENCE</scope>
</reference>
<feature type="transmembrane region" description="Helical" evidence="1">
    <location>
        <begin position="93"/>
        <end position="112"/>
    </location>
</feature>
<dbReference type="KEGG" id="shx:MS3_00010593"/>
<dbReference type="CTD" id="24595628"/>
<gene>
    <name evidence="2" type="ORF">MS3_00010593</name>
</gene>
<dbReference type="AlphaFoldDB" id="A0A922IUR9"/>
<sequence>MRNRGDIKWISGAQTGANCCPAYSSFAQQTDISSTLQVTEVGKGQLVFPNSSLEFLPATGHPCRTIVVHLSIKYSVDHFQNPKRAYYHKSCKSFSILIFVRYTLLLVITVSYNHVRTTKLTAELCLNRQILLSIIRIDKNHVNSRALTKAILVFAFDPIDNARYMRPLLYNPGIPVPSSDPDAPQFV</sequence>
<reference evidence="2" key="2">
    <citation type="journal article" date="2019" name="Gigascience">
        <title>High-quality Schistosoma haematobium genome achieved by single-molecule and long-range sequencing.</title>
        <authorList>
            <person name="Stroehlein A.J."/>
            <person name="Korhonen P.K."/>
            <person name="Chong T.M."/>
            <person name="Lim Y.L."/>
            <person name="Chan K.G."/>
            <person name="Webster B."/>
            <person name="Rollinson D."/>
            <person name="Brindley P.J."/>
            <person name="Gasser R.B."/>
            <person name="Young N.D."/>
        </authorList>
    </citation>
    <scope>NUCLEOTIDE SEQUENCE</scope>
</reference>
<keyword evidence="1" id="KW-0812">Transmembrane</keyword>
<accession>A0A922IUR9</accession>